<dbReference type="Proteomes" id="UP000507470">
    <property type="component" value="Unassembled WGS sequence"/>
</dbReference>
<protein>
    <recommendedName>
        <fullName evidence="3">CCHC-type domain-containing protein</fullName>
    </recommendedName>
</protein>
<feature type="domain" description="CCHC-type" evidence="3">
    <location>
        <begin position="219"/>
        <end position="232"/>
    </location>
</feature>
<accession>A0A6J8D1I6</accession>
<dbReference type="SMART" id="SM00343">
    <property type="entry name" value="ZnF_C2HC"/>
    <property type="match status" value="3"/>
</dbReference>
<dbReference type="SUPFAM" id="SSF57756">
    <property type="entry name" value="Retrovirus zinc finger-like domains"/>
    <property type="match status" value="1"/>
</dbReference>
<evidence type="ECO:0000313" key="4">
    <source>
        <dbReference type="EMBL" id="CAC5401014.1"/>
    </source>
</evidence>
<dbReference type="EMBL" id="CACVKT020006376">
    <property type="protein sequence ID" value="CAC5401014.1"/>
    <property type="molecule type" value="Genomic_DNA"/>
</dbReference>
<keyword evidence="1" id="KW-0863">Zinc-finger</keyword>
<evidence type="ECO:0000259" key="3">
    <source>
        <dbReference type="PROSITE" id="PS50158"/>
    </source>
</evidence>
<gene>
    <name evidence="4" type="ORF">MCOR_35149</name>
</gene>
<keyword evidence="1" id="KW-0862">Zinc</keyword>
<sequence length="531" mass="60478">MASELDTVHHNNQQIHRYTSVHFSSKVYQGITHTDILNELEKYINREKVKAIQLTERECVVTVDDQASKILLLIKGIELKNYHYKFVDVEKEVTHVTIKDAPVELGDLAVCTFMRQYGEVVQGSLKRGTIRGTNIETGTRYIQLINCVPTIPNITKLGRFEIRLFADNNRTQCRYCSRTDHPSYRCDMKPQRQERQRYCFRCSSHDHIIRDCPHTDNVCFECGQEGHIKRDCNRNRQNVEKDEQKDKITDENEYGDYIHEIREGRETTEQDQIEELNVSNDNDTTQQLSANIQTVPENENNSLPLPPNTIILGASNCCRLKISDSRIHNASVSGSTAEDIDKLLVTLDKSVDKKYVPKVIFGLGTNDVTKNNTDKEIICINMTNALNKVKAEFPNADISIFSILPRKGKGPNFTKCNLTSHSVNMYMEKVCSKDQRLSFINLWDDFCQPGMGVNPVKTLFDKNDPSGVHVNPEGAKQLVSHIKNFMSIDRLGEYETPSGKKRTRSSASTPGSAEKQLPKRQNSSLEETVTK</sequence>
<dbReference type="PROSITE" id="PS50158">
    <property type="entry name" value="ZF_CCHC"/>
    <property type="match status" value="2"/>
</dbReference>
<name>A0A6J8D1I6_MYTCO</name>
<dbReference type="GO" id="GO:0008270">
    <property type="term" value="F:zinc ion binding"/>
    <property type="evidence" value="ECO:0007669"/>
    <property type="project" value="UniProtKB-KW"/>
</dbReference>
<dbReference type="InterPro" id="IPR036514">
    <property type="entry name" value="SGNH_hydro_sf"/>
</dbReference>
<dbReference type="InterPro" id="IPR036875">
    <property type="entry name" value="Znf_CCHC_sf"/>
</dbReference>
<feature type="domain" description="CCHC-type" evidence="3">
    <location>
        <begin position="199"/>
        <end position="213"/>
    </location>
</feature>
<feature type="compositionally biased region" description="Polar residues" evidence="2">
    <location>
        <begin position="519"/>
        <end position="531"/>
    </location>
</feature>
<evidence type="ECO:0000256" key="1">
    <source>
        <dbReference type="PROSITE-ProRule" id="PRU00047"/>
    </source>
</evidence>
<dbReference type="Gene3D" id="3.40.50.1110">
    <property type="entry name" value="SGNH hydrolase"/>
    <property type="match status" value="1"/>
</dbReference>
<keyword evidence="1" id="KW-0479">Metal-binding</keyword>
<dbReference type="Gene3D" id="4.10.60.10">
    <property type="entry name" value="Zinc finger, CCHC-type"/>
    <property type="match status" value="2"/>
</dbReference>
<dbReference type="Pfam" id="PF00098">
    <property type="entry name" value="zf-CCHC"/>
    <property type="match status" value="2"/>
</dbReference>
<reference evidence="4 5" key="1">
    <citation type="submission" date="2020-06" db="EMBL/GenBank/DDBJ databases">
        <authorList>
            <person name="Li R."/>
            <person name="Bekaert M."/>
        </authorList>
    </citation>
    <scope>NUCLEOTIDE SEQUENCE [LARGE SCALE GENOMIC DNA]</scope>
    <source>
        <strain evidence="5">wild</strain>
    </source>
</reference>
<dbReference type="InterPro" id="IPR001878">
    <property type="entry name" value="Znf_CCHC"/>
</dbReference>
<keyword evidence="5" id="KW-1185">Reference proteome</keyword>
<dbReference type="OrthoDB" id="6042326at2759"/>
<feature type="region of interest" description="Disordered" evidence="2">
    <location>
        <begin position="493"/>
        <end position="531"/>
    </location>
</feature>
<dbReference type="GO" id="GO:0003676">
    <property type="term" value="F:nucleic acid binding"/>
    <property type="evidence" value="ECO:0007669"/>
    <property type="project" value="InterPro"/>
</dbReference>
<evidence type="ECO:0000313" key="5">
    <source>
        <dbReference type="Proteomes" id="UP000507470"/>
    </source>
</evidence>
<proteinExistence type="predicted"/>
<dbReference type="SUPFAM" id="SSF52266">
    <property type="entry name" value="SGNH hydrolase"/>
    <property type="match status" value="1"/>
</dbReference>
<evidence type="ECO:0000256" key="2">
    <source>
        <dbReference type="SAM" id="MobiDB-lite"/>
    </source>
</evidence>
<organism evidence="4 5">
    <name type="scientific">Mytilus coruscus</name>
    <name type="common">Sea mussel</name>
    <dbReference type="NCBI Taxonomy" id="42192"/>
    <lineage>
        <taxon>Eukaryota</taxon>
        <taxon>Metazoa</taxon>
        <taxon>Spiralia</taxon>
        <taxon>Lophotrochozoa</taxon>
        <taxon>Mollusca</taxon>
        <taxon>Bivalvia</taxon>
        <taxon>Autobranchia</taxon>
        <taxon>Pteriomorphia</taxon>
        <taxon>Mytilida</taxon>
        <taxon>Mytiloidea</taxon>
        <taxon>Mytilidae</taxon>
        <taxon>Mytilinae</taxon>
        <taxon>Mytilus</taxon>
    </lineage>
</organism>
<dbReference type="AlphaFoldDB" id="A0A6J8D1I6"/>